<protein>
    <submittedName>
        <fullName evidence="2">Uncharacterized protein</fullName>
    </submittedName>
</protein>
<name>A0AAV6FUS6_9TELE</name>
<reference evidence="2" key="1">
    <citation type="submission" date="2020-10" db="EMBL/GenBank/DDBJ databases">
        <title>Chromosome-scale genome assembly of the Allis shad, Alosa alosa.</title>
        <authorList>
            <person name="Margot Z."/>
            <person name="Christophe K."/>
            <person name="Cabau C."/>
            <person name="Louis A."/>
            <person name="Berthelot C."/>
            <person name="Parey E."/>
            <person name="Roest Crollius H."/>
            <person name="Montfort J."/>
            <person name="Robinson-Rechavi M."/>
            <person name="Bucao C."/>
            <person name="Bouchez O."/>
            <person name="Gislard M."/>
            <person name="Lluch J."/>
            <person name="Milhes M."/>
            <person name="Lampietro C."/>
            <person name="Lopez Roques C."/>
            <person name="Donnadieu C."/>
            <person name="Braasch I."/>
            <person name="Desvignes T."/>
            <person name="Postlethwait J."/>
            <person name="Bobe J."/>
            <person name="Guiguen Y."/>
        </authorList>
    </citation>
    <scope>NUCLEOTIDE SEQUENCE</scope>
    <source>
        <strain evidence="2">M-15738</strain>
        <tissue evidence="2">Blood</tissue>
    </source>
</reference>
<proteinExistence type="predicted"/>
<comment type="caution">
    <text evidence="2">The sequence shown here is derived from an EMBL/GenBank/DDBJ whole genome shotgun (WGS) entry which is preliminary data.</text>
</comment>
<evidence type="ECO:0000313" key="3">
    <source>
        <dbReference type="Proteomes" id="UP000823561"/>
    </source>
</evidence>
<keyword evidence="1" id="KW-0472">Membrane</keyword>
<dbReference type="Proteomes" id="UP000823561">
    <property type="component" value="Chromosome 19"/>
</dbReference>
<evidence type="ECO:0000313" key="2">
    <source>
        <dbReference type="EMBL" id="KAG5266214.1"/>
    </source>
</evidence>
<accession>A0AAV6FUS6</accession>
<feature type="transmembrane region" description="Helical" evidence="1">
    <location>
        <begin position="61"/>
        <end position="82"/>
    </location>
</feature>
<keyword evidence="1" id="KW-1133">Transmembrane helix</keyword>
<evidence type="ECO:0000256" key="1">
    <source>
        <dbReference type="SAM" id="Phobius"/>
    </source>
</evidence>
<sequence>MFPDIWPFYTSLPKEENIPIFSSLPAWATVGLDMTPEEFGSILSSRASEGKNVILFAVDAIYPYLSVVLLAAVVISLCKVYMKKLKRRSELKSEIMNTATSLADWKTKGLALKEAIISGLEDVERRLLTLQQKLQVIQEKRRRTRGKIVLRRQNRRMYSDSLPSCCSSFESLSQDKNDKKNLL</sequence>
<gene>
    <name evidence="2" type="ORF">AALO_G00251050</name>
</gene>
<dbReference type="EMBL" id="JADWDJ010000019">
    <property type="protein sequence ID" value="KAG5266214.1"/>
    <property type="molecule type" value="Genomic_DNA"/>
</dbReference>
<keyword evidence="1" id="KW-0812">Transmembrane</keyword>
<organism evidence="2 3">
    <name type="scientific">Alosa alosa</name>
    <name type="common">allis shad</name>
    <dbReference type="NCBI Taxonomy" id="278164"/>
    <lineage>
        <taxon>Eukaryota</taxon>
        <taxon>Metazoa</taxon>
        <taxon>Chordata</taxon>
        <taxon>Craniata</taxon>
        <taxon>Vertebrata</taxon>
        <taxon>Euteleostomi</taxon>
        <taxon>Actinopterygii</taxon>
        <taxon>Neopterygii</taxon>
        <taxon>Teleostei</taxon>
        <taxon>Clupei</taxon>
        <taxon>Clupeiformes</taxon>
        <taxon>Clupeoidei</taxon>
        <taxon>Clupeidae</taxon>
        <taxon>Alosa</taxon>
    </lineage>
</organism>
<keyword evidence="3" id="KW-1185">Reference proteome</keyword>
<dbReference type="AlphaFoldDB" id="A0AAV6FUS6"/>